<dbReference type="SUPFAM" id="SSF54631">
    <property type="entry name" value="CBS-domain pair"/>
    <property type="match status" value="1"/>
</dbReference>
<dbReference type="Pfam" id="PF00571">
    <property type="entry name" value="CBS"/>
    <property type="match status" value="2"/>
</dbReference>
<dbReference type="InterPro" id="IPR018821">
    <property type="entry name" value="DUF294_put_nucleoTrafse_sb-bd"/>
</dbReference>
<dbReference type="InterPro" id="IPR005105">
    <property type="entry name" value="GlnD_Uridyltrans_N"/>
</dbReference>
<dbReference type="CDD" id="cd00038">
    <property type="entry name" value="CAP_ED"/>
    <property type="match status" value="1"/>
</dbReference>
<evidence type="ECO:0000259" key="3">
    <source>
        <dbReference type="PROSITE" id="PS50042"/>
    </source>
</evidence>
<dbReference type="Gene3D" id="2.60.120.10">
    <property type="entry name" value="Jelly Rolls"/>
    <property type="match status" value="1"/>
</dbReference>
<dbReference type="InterPro" id="IPR043519">
    <property type="entry name" value="NT_sf"/>
</dbReference>
<gene>
    <name evidence="5" type="ORF">HNR48_002712</name>
</gene>
<keyword evidence="1" id="KW-0677">Repeat</keyword>
<organism evidence="5 6">
    <name type="scientific">Pseudoteredinibacter isoporae</name>
    <dbReference type="NCBI Taxonomy" id="570281"/>
    <lineage>
        <taxon>Bacteria</taxon>
        <taxon>Pseudomonadati</taxon>
        <taxon>Pseudomonadota</taxon>
        <taxon>Gammaproteobacteria</taxon>
        <taxon>Cellvibrionales</taxon>
        <taxon>Cellvibrionaceae</taxon>
        <taxon>Pseudoteredinibacter</taxon>
    </lineage>
</organism>
<keyword evidence="2" id="KW-0129">CBS domain</keyword>
<evidence type="ECO:0000256" key="2">
    <source>
        <dbReference type="PROSITE-ProRule" id="PRU00703"/>
    </source>
</evidence>
<dbReference type="InterPro" id="IPR046342">
    <property type="entry name" value="CBS_dom_sf"/>
</dbReference>
<dbReference type="InterPro" id="IPR000644">
    <property type="entry name" value="CBS_dom"/>
</dbReference>
<accession>A0A7X0JUJ2</accession>
<dbReference type="CDD" id="cd04587">
    <property type="entry name" value="CBS_pair_CAP-ED_NT_Pol-beta-like_DUF294_assoc"/>
    <property type="match status" value="1"/>
</dbReference>
<dbReference type="PANTHER" id="PTHR48108">
    <property type="entry name" value="CBS DOMAIN-CONTAINING PROTEIN CBSX2, CHLOROPLASTIC"/>
    <property type="match status" value="1"/>
</dbReference>
<evidence type="ECO:0000313" key="6">
    <source>
        <dbReference type="Proteomes" id="UP000528457"/>
    </source>
</evidence>
<dbReference type="Pfam" id="PF03445">
    <property type="entry name" value="DUF294"/>
    <property type="match status" value="1"/>
</dbReference>
<evidence type="ECO:0000313" key="5">
    <source>
        <dbReference type="EMBL" id="MBB6522427.1"/>
    </source>
</evidence>
<dbReference type="InterPro" id="IPR014710">
    <property type="entry name" value="RmlC-like_jellyroll"/>
</dbReference>
<dbReference type="InterPro" id="IPR000595">
    <property type="entry name" value="cNMP-bd_dom"/>
</dbReference>
<dbReference type="InParanoid" id="A0A7X0JUJ2"/>
<dbReference type="RefSeq" id="WP_166845908.1">
    <property type="nucleotide sequence ID" value="NZ_JAAONY010000002.1"/>
</dbReference>
<dbReference type="Proteomes" id="UP000528457">
    <property type="component" value="Unassembled WGS sequence"/>
</dbReference>
<feature type="domain" description="Cyclic nucleotide-binding" evidence="3">
    <location>
        <begin position="21"/>
        <end position="119"/>
    </location>
</feature>
<dbReference type="Gene3D" id="3.10.580.10">
    <property type="entry name" value="CBS-domain"/>
    <property type="match status" value="1"/>
</dbReference>
<dbReference type="GO" id="GO:0008773">
    <property type="term" value="F:[protein-PII] uridylyltransferase activity"/>
    <property type="evidence" value="ECO:0007669"/>
    <property type="project" value="InterPro"/>
</dbReference>
<feature type="domain" description="CBS" evidence="4">
    <location>
        <begin position="159"/>
        <end position="217"/>
    </location>
</feature>
<dbReference type="CDD" id="cd05401">
    <property type="entry name" value="NT_GlnE_GlnD_like"/>
    <property type="match status" value="1"/>
</dbReference>
<name>A0A7X0JUJ2_9GAMM</name>
<sequence>MSEESSIEVQEIEQFLLDCVPFDHLEDALLQRAAKAVKIAYHRQGTTPNLFQEENPRLFIVRSGAFEIRDQNNALVDQVDVGGYFGFPSLLTGHKVTNHCVVLEDGLLYQIDETTFQSLRRENRIFDRFFNQAHAKRLRQAVRFKERNSQLTETVADVISRSPITIHTMASVREAAGKMTEERVSSLLVVTEEGLCGVLTDRDLRSRVVAAGLNFDVPVAEVMTTDPITVAHDAMLFEALMIMSTHNIHHLPVIDLDASGKGQIKGILTATDVIKHQRSEPVYLIGEASRVKDRAGLVQIARDIPTLLRNMIARDARAEEVGRVVTTVTDAITRQLIHQAIEQLGEPPVPFVWLAFGSQGRQEQSAKSDQDNGLLLSNKVKPEHDTYFKALASYVCDGLNECGYVYCPGDIMATTDRWRQPLEKWQACFFRWIDQPSPKALMHSSIFFDMRMIYGEEPLFEELQDSVLERCQGNSIFLASLTHNALQLTPPLSFFKKFVLTRDGEHKNTFDMKLRGVMPVTDIARIYALATGCKEVNTLKRLQQISQGKMLALKDARDLCDAYEFISHLRLEHQGRKMAAGEKPDNYLSPEDVSSLSRHQLKDAFDVVSRSQSGLKLKFTRGMM</sequence>
<proteinExistence type="predicted"/>
<comment type="caution">
    <text evidence="5">The sequence shown here is derived from an EMBL/GenBank/DDBJ whole genome shotgun (WGS) entry which is preliminary data.</text>
</comment>
<feature type="domain" description="CBS" evidence="4">
    <location>
        <begin position="223"/>
        <end position="284"/>
    </location>
</feature>
<dbReference type="InterPro" id="IPR051462">
    <property type="entry name" value="CBS_domain-containing"/>
</dbReference>
<dbReference type="Pfam" id="PF10335">
    <property type="entry name" value="DUF294_C"/>
    <property type="match status" value="1"/>
</dbReference>
<evidence type="ECO:0000259" key="4">
    <source>
        <dbReference type="PROSITE" id="PS51371"/>
    </source>
</evidence>
<dbReference type="EMBL" id="JACHHT010000002">
    <property type="protein sequence ID" value="MBB6522427.1"/>
    <property type="molecule type" value="Genomic_DNA"/>
</dbReference>
<reference evidence="5 6" key="1">
    <citation type="submission" date="2020-08" db="EMBL/GenBank/DDBJ databases">
        <title>Genomic Encyclopedia of Type Strains, Phase IV (KMG-IV): sequencing the most valuable type-strain genomes for metagenomic binning, comparative biology and taxonomic classification.</title>
        <authorList>
            <person name="Goeker M."/>
        </authorList>
    </citation>
    <scope>NUCLEOTIDE SEQUENCE [LARGE SCALE GENOMIC DNA]</scope>
    <source>
        <strain evidence="5 6">DSM 22368</strain>
    </source>
</reference>
<dbReference type="AlphaFoldDB" id="A0A7X0JUJ2"/>
<dbReference type="SMART" id="SM00116">
    <property type="entry name" value="CBS"/>
    <property type="match status" value="2"/>
</dbReference>
<evidence type="ECO:0000256" key="1">
    <source>
        <dbReference type="ARBA" id="ARBA00022737"/>
    </source>
</evidence>
<protein>
    <submittedName>
        <fullName evidence="5">CBS domain-containing protein</fullName>
    </submittedName>
</protein>
<dbReference type="SUPFAM" id="SSF51206">
    <property type="entry name" value="cAMP-binding domain-like"/>
    <property type="match status" value="1"/>
</dbReference>
<dbReference type="PANTHER" id="PTHR48108:SF31">
    <property type="entry name" value="CBS DOMAIN AND CYCLIC NUCLEOTIDE-REGULATED NUCLEOTIDYLTRANSFERASE"/>
    <property type="match status" value="1"/>
</dbReference>
<dbReference type="Pfam" id="PF00027">
    <property type="entry name" value="cNMP_binding"/>
    <property type="match status" value="1"/>
</dbReference>
<dbReference type="SUPFAM" id="SSF81301">
    <property type="entry name" value="Nucleotidyltransferase"/>
    <property type="match status" value="1"/>
</dbReference>
<keyword evidence="6" id="KW-1185">Reference proteome</keyword>
<dbReference type="InterPro" id="IPR018490">
    <property type="entry name" value="cNMP-bd_dom_sf"/>
</dbReference>
<dbReference type="PROSITE" id="PS51371">
    <property type="entry name" value="CBS"/>
    <property type="match status" value="2"/>
</dbReference>
<dbReference type="PROSITE" id="PS50042">
    <property type="entry name" value="CNMP_BINDING_3"/>
    <property type="match status" value="1"/>
</dbReference>